<dbReference type="SMART" id="SM00870">
    <property type="entry name" value="Asparaginase"/>
    <property type="match status" value="1"/>
</dbReference>
<reference evidence="6 7" key="1">
    <citation type="submission" date="2018-06" db="EMBL/GenBank/DDBJ databases">
        <title>Paenibacillus imtechensis sp. nov.</title>
        <authorList>
            <person name="Pinnaka A.K."/>
            <person name="Singh H."/>
            <person name="Kaur M."/>
        </authorList>
    </citation>
    <scope>NUCLEOTIDE SEQUENCE [LARGE SCALE GENOMIC DNA]</scope>
    <source>
        <strain evidence="6 7">SMB1</strain>
    </source>
</reference>
<dbReference type="InterPro" id="IPR037152">
    <property type="entry name" value="L-asparaginase_N_sf"/>
</dbReference>
<dbReference type="Proteomes" id="UP000249522">
    <property type="component" value="Unassembled WGS sequence"/>
</dbReference>
<dbReference type="Gene3D" id="3.40.50.40">
    <property type="match status" value="1"/>
</dbReference>
<dbReference type="SUPFAM" id="SSF53774">
    <property type="entry name" value="Glutaminase/Asparaginase"/>
    <property type="match status" value="1"/>
</dbReference>
<feature type="active site" description="O-isoaspartyl threonine intermediate" evidence="3">
    <location>
        <position position="23"/>
    </location>
</feature>
<evidence type="ECO:0000313" key="6">
    <source>
        <dbReference type="EMBL" id="PZD97743.1"/>
    </source>
</evidence>
<evidence type="ECO:0000256" key="4">
    <source>
        <dbReference type="PROSITE-ProRule" id="PRU10099"/>
    </source>
</evidence>
<dbReference type="EC" id="3.5.1.1" evidence="2"/>
<dbReference type="PRINTS" id="PR00139">
    <property type="entry name" value="ASNGLNASE"/>
</dbReference>
<comment type="caution">
    <text evidence="6">The sequence shown here is derived from an EMBL/GenBank/DDBJ whole genome shotgun (WGS) entry which is preliminary data.</text>
</comment>
<dbReference type="AlphaFoldDB" id="A0A2W1LFZ3"/>
<dbReference type="InterPro" id="IPR027474">
    <property type="entry name" value="L-asparaginase_N"/>
</dbReference>
<gene>
    <name evidence="6" type="ORF">DNH61_00305</name>
</gene>
<protein>
    <recommendedName>
        <fullName evidence="2">asparaginase</fullName>
        <ecNumber evidence="2">3.5.1.1</ecNumber>
    </recommendedName>
</protein>
<dbReference type="PANTHER" id="PTHR11707:SF28">
    <property type="entry name" value="60 KDA LYSOPHOSPHOLIPASE"/>
    <property type="match status" value="1"/>
</dbReference>
<dbReference type="PROSITE" id="PS51732">
    <property type="entry name" value="ASN_GLN_ASE_3"/>
    <property type="match status" value="1"/>
</dbReference>
<feature type="domain" description="L-asparaginase N-terminal" evidence="5">
    <location>
        <begin position="14"/>
        <end position="196"/>
    </location>
</feature>
<evidence type="ECO:0000256" key="3">
    <source>
        <dbReference type="PIRSR" id="PIRSR001220-1"/>
    </source>
</evidence>
<dbReference type="GO" id="GO:0006520">
    <property type="term" value="P:amino acid metabolic process"/>
    <property type="evidence" value="ECO:0007669"/>
    <property type="project" value="InterPro"/>
</dbReference>
<dbReference type="InterPro" id="IPR006034">
    <property type="entry name" value="Asparaginase/glutaminase-like"/>
</dbReference>
<sequence>MTIPYTEDTDMKDRIMVIFTGGTIGSRMSGNVIDVHQDTRYELLEQYSRLEDSRPFEMDTLQPLQVLSENMTPDNWLELLAALDQMDRSPYAGIIITHGSDTVPYTAAMLSYTASHYGLPIVLVASNQPLGHPRSNGLRNFAAAVDFIADADIPGVYVSFENERGDHAIYLGTRITEALPFNDQFDSPYGVPFGRVVDGIFVPDQHEVHPEVAELRAVREPAADLRRVRFSTKVMYIRPFPGLNYALYDFRSARPDAVLHGVYHSATASSFTSERYSSSITGFAAYCREHGVPLYVAPAKGQGSALYRSADEFMRAGILGLPKIGMEAALVKLMLAYGTCDTEEERSAFLGRNIFYEHHEGGSW</sequence>
<dbReference type="InterPro" id="IPR020827">
    <property type="entry name" value="Asparaginase/glutaminase_AS1"/>
</dbReference>
<feature type="active site" evidence="4">
    <location>
        <position position="23"/>
    </location>
</feature>
<keyword evidence="7" id="KW-1185">Reference proteome</keyword>
<accession>A0A2W1LFZ3</accession>
<dbReference type="EMBL" id="QKRB01000006">
    <property type="protein sequence ID" value="PZD97743.1"/>
    <property type="molecule type" value="Genomic_DNA"/>
</dbReference>
<name>A0A2W1LFZ3_9BACL</name>
<evidence type="ECO:0000256" key="1">
    <source>
        <dbReference type="ARBA" id="ARBA00010518"/>
    </source>
</evidence>
<comment type="similarity">
    <text evidence="1">Belongs to the asparaginase 1 family.</text>
</comment>
<dbReference type="GO" id="GO:0004067">
    <property type="term" value="F:asparaginase activity"/>
    <property type="evidence" value="ECO:0007669"/>
    <property type="project" value="UniProtKB-UniRule"/>
</dbReference>
<dbReference type="PIRSF" id="PIRSF001220">
    <property type="entry name" value="L-ASNase_gatD"/>
    <property type="match status" value="1"/>
</dbReference>
<dbReference type="Pfam" id="PF00710">
    <property type="entry name" value="Asparaginase"/>
    <property type="match status" value="1"/>
</dbReference>
<evidence type="ECO:0000259" key="5">
    <source>
        <dbReference type="Pfam" id="PF00710"/>
    </source>
</evidence>
<dbReference type="InterPro" id="IPR036152">
    <property type="entry name" value="Asp/glu_Ase-like_sf"/>
</dbReference>
<organism evidence="6 7">
    <name type="scientific">Paenibacillus sambharensis</name>
    <dbReference type="NCBI Taxonomy" id="1803190"/>
    <lineage>
        <taxon>Bacteria</taxon>
        <taxon>Bacillati</taxon>
        <taxon>Bacillota</taxon>
        <taxon>Bacilli</taxon>
        <taxon>Bacillales</taxon>
        <taxon>Paenibacillaceae</taxon>
        <taxon>Paenibacillus</taxon>
    </lineage>
</organism>
<dbReference type="InterPro" id="IPR027473">
    <property type="entry name" value="L-asparaginase_C"/>
</dbReference>
<evidence type="ECO:0000313" key="7">
    <source>
        <dbReference type="Proteomes" id="UP000249522"/>
    </source>
</evidence>
<dbReference type="Gene3D" id="3.40.50.1170">
    <property type="entry name" value="L-asparaginase, N-terminal domain"/>
    <property type="match status" value="1"/>
</dbReference>
<dbReference type="PIRSF" id="PIRSF500176">
    <property type="entry name" value="L_ASNase"/>
    <property type="match status" value="1"/>
</dbReference>
<evidence type="ECO:0000256" key="2">
    <source>
        <dbReference type="ARBA" id="ARBA00012920"/>
    </source>
</evidence>
<dbReference type="PANTHER" id="PTHR11707">
    <property type="entry name" value="L-ASPARAGINASE"/>
    <property type="match status" value="1"/>
</dbReference>
<dbReference type="OrthoDB" id="9788068at2"/>
<proteinExistence type="inferred from homology"/>
<dbReference type="PROSITE" id="PS00144">
    <property type="entry name" value="ASN_GLN_ASE_1"/>
    <property type="match status" value="1"/>
</dbReference>